<sequence length="124" mass="14179">MDVFISASCCLLCLVNCKKKPPSLYALFFGVLSGSFCCSSFEESFNLKITMARRCLSVHEVHDKMRRWTVLVQVMEKSHVLTSNRSPPIRFQRLVLTDSEGTMVSTVIYGNDIRYFANLLQPFK</sequence>
<proteinExistence type="predicted"/>
<evidence type="ECO:0000313" key="3">
    <source>
        <dbReference type="RefSeq" id="XP_071902024.1"/>
    </source>
</evidence>
<dbReference type="SUPFAM" id="SSF50249">
    <property type="entry name" value="Nucleic acid-binding proteins"/>
    <property type="match status" value="1"/>
</dbReference>
<reference evidence="1" key="1">
    <citation type="journal article" date="2025" name="Foods">
        <title>Unveiling the Microbial Signatures of Arabica Coffee Cherries: Insights into Ripeness Specific Diversity, Functional Traits, and Implications for Quality and Safety.</title>
        <authorList>
            <consortium name="RefSeq"/>
            <person name="Tenea G.N."/>
            <person name="Cifuentes V."/>
            <person name="Reyes P."/>
            <person name="Cevallos-Vallejos M."/>
        </authorList>
    </citation>
    <scope>NUCLEOTIDE SEQUENCE [LARGE SCALE GENOMIC DNA]</scope>
</reference>
<dbReference type="OrthoDB" id="1749043at2759"/>
<dbReference type="Proteomes" id="UP001652660">
    <property type="component" value="Chromosome 4c"/>
</dbReference>
<dbReference type="RefSeq" id="XP_027121587.2">
    <property type="nucleotide sequence ID" value="XM_027265786.2"/>
</dbReference>
<protein>
    <submittedName>
        <fullName evidence="2 3">Uncharacterized protein isoform X2</fullName>
    </submittedName>
</protein>
<accession>A0A6P6X6R6</accession>
<dbReference type="AlphaFoldDB" id="A0A6P6X6R6"/>
<organism evidence="1 2">
    <name type="scientific">Coffea arabica</name>
    <name type="common">Arabian coffee</name>
    <dbReference type="NCBI Taxonomy" id="13443"/>
    <lineage>
        <taxon>Eukaryota</taxon>
        <taxon>Viridiplantae</taxon>
        <taxon>Streptophyta</taxon>
        <taxon>Embryophyta</taxon>
        <taxon>Tracheophyta</taxon>
        <taxon>Spermatophyta</taxon>
        <taxon>Magnoliopsida</taxon>
        <taxon>eudicotyledons</taxon>
        <taxon>Gunneridae</taxon>
        <taxon>Pentapetalae</taxon>
        <taxon>asterids</taxon>
        <taxon>lamiids</taxon>
        <taxon>Gentianales</taxon>
        <taxon>Rubiaceae</taxon>
        <taxon>Ixoroideae</taxon>
        <taxon>Gardenieae complex</taxon>
        <taxon>Bertiereae - Coffeeae clade</taxon>
        <taxon>Coffeeae</taxon>
        <taxon>Coffea</taxon>
    </lineage>
</organism>
<evidence type="ECO:0000313" key="2">
    <source>
        <dbReference type="RefSeq" id="XP_027121587.2"/>
    </source>
</evidence>
<gene>
    <name evidence="2 3 4" type="primary">LOC113738552</name>
</gene>
<name>A0A6P6X6R6_COFAR</name>
<dbReference type="Gene3D" id="2.40.50.140">
    <property type="entry name" value="Nucleic acid-binding proteins"/>
    <property type="match status" value="1"/>
</dbReference>
<keyword evidence="1" id="KW-1185">Reference proteome</keyword>
<reference evidence="2 3" key="2">
    <citation type="submission" date="2025-05" db="UniProtKB">
        <authorList>
            <consortium name="RefSeq"/>
        </authorList>
    </citation>
    <scope>IDENTIFICATION</scope>
    <source>
        <tissue evidence="2 3">Leaves</tissue>
    </source>
</reference>
<evidence type="ECO:0000313" key="1">
    <source>
        <dbReference type="Proteomes" id="UP001652660"/>
    </source>
</evidence>
<dbReference type="InterPro" id="IPR012340">
    <property type="entry name" value="NA-bd_OB-fold"/>
</dbReference>
<dbReference type="RefSeq" id="XP_071902024.1">
    <property type="nucleotide sequence ID" value="XM_072045923.1"/>
</dbReference>
<evidence type="ECO:0000313" key="4">
    <source>
        <dbReference type="RefSeq" id="XP_071902025.1"/>
    </source>
</evidence>
<dbReference type="GeneID" id="113738552"/>
<dbReference type="RefSeq" id="XP_071902025.1">
    <property type="nucleotide sequence ID" value="XM_072045924.1"/>
</dbReference>